<comment type="cofactor">
    <cofactor evidence="1">
        <name>FMN</name>
        <dbReference type="ChEBI" id="CHEBI:58210"/>
    </cofactor>
</comment>
<dbReference type="Proteomes" id="UP000011134">
    <property type="component" value="Unassembled WGS sequence"/>
</dbReference>
<dbReference type="AlphaFoldDB" id="L8JDK5"/>
<dbReference type="OrthoDB" id="5767802at2"/>
<proteinExistence type="predicted"/>
<keyword evidence="2" id="KW-0288">FMN</keyword>
<protein>
    <recommendedName>
        <fullName evidence="3">NADPH-dependent FMN reductase-like domain-containing protein</fullName>
    </recommendedName>
</protein>
<dbReference type="Pfam" id="PF03358">
    <property type="entry name" value="FMN_red"/>
    <property type="match status" value="1"/>
</dbReference>
<keyword evidence="2" id="KW-0285">Flavoprotein</keyword>
<accession>L8JDK5</accession>
<evidence type="ECO:0000313" key="5">
    <source>
        <dbReference type="Proteomes" id="UP000011134"/>
    </source>
</evidence>
<dbReference type="PATRIC" id="fig|1056511.3.peg.1459"/>
<dbReference type="Gene3D" id="3.40.50.360">
    <property type="match status" value="1"/>
</dbReference>
<dbReference type="InterPro" id="IPR005025">
    <property type="entry name" value="FMN_Rdtase-like_dom"/>
</dbReference>
<keyword evidence="5" id="KW-1185">Reference proteome</keyword>
<gene>
    <name evidence="4" type="ORF">C942_04630</name>
</gene>
<dbReference type="GO" id="GO:0005829">
    <property type="term" value="C:cytosol"/>
    <property type="evidence" value="ECO:0007669"/>
    <property type="project" value="TreeGrafter"/>
</dbReference>
<dbReference type="PANTHER" id="PTHR30543">
    <property type="entry name" value="CHROMATE REDUCTASE"/>
    <property type="match status" value="1"/>
</dbReference>
<evidence type="ECO:0000313" key="4">
    <source>
        <dbReference type="EMBL" id="ELR66931.1"/>
    </source>
</evidence>
<name>L8JDK5_9GAMM</name>
<dbReference type="SUPFAM" id="SSF52218">
    <property type="entry name" value="Flavoproteins"/>
    <property type="match status" value="1"/>
</dbReference>
<dbReference type="InterPro" id="IPR050712">
    <property type="entry name" value="NAD(P)H-dep_reductase"/>
</dbReference>
<dbReference type="InterPro" id="IPR029039">
    <property type="entry name" value="Flavoprotein-like_sf"/>
</dbReference>
<organism evidence="4 5">
    <name type="scientific">Photobacterium marinum</name>
    <dbReference type="NCBI Taxonomy" id="1056511"/>
    <lineage>
        <taxon>Bacteria</taxon>
        <taxon>Pseudomonadati</taxon>
        <taxon>Pseudomonadota</taxon>
        <taxon>Gammaproteobacteria</taxon>
        <taxon>Vibrionales</taxon>
        <taxon>Vibrionaceae</taxon>
        <taxon>Photobacterium</taxon>
    </lineage>
</organism>
<dbReference type="EMBL" id="AMZO01000006">
    <property type="protein sequence ID" value="ELR66931.1"/>
    <property type="molecule type" value="Genomic_DNA"/>
</dbReference>
<comment type="caution">
    <text evidence="4">The sequence shown here is derived from an EMBL/GenBank/DDBJ whole genome shotgun (WGS) entry which is preliminary data.</text>
</comment>
<sequence length="177" mass="19253">MKVVAFGASTSNSSINKILAAYAASLVPGAETEILDLNDYEMPLFNEDREAMFGQPQPAFDFIEKLESSDAIVVSFAEHNGTYTAAFKNIFDWASRIKREVFQHKPVVFLSTSPGPGGAASVLMSANQSAQFFGADVKASLSIPSFFDNFDMGAEELSNPEIKQQLILTMNKLLPSV</sequence>
<evidence type="ECO:0000256" key="1">
    <source>
        <dbReference type="ARBA" id="ARBA00001917"/>
    </source>
</evidence>
<reference evidence="4 5" key="1">
    <citation type="submission" date="2012-12" db="EMBL/GenBank/DDBJ databases">
        <title>Genome Assembly of Photobacterium sp. AK15.</title>
        <authorList>
            <person name="Khatri I."/>
            <person name="Vaidya B."/>
            <person name="Srinivas T.N.R."/>
            <person name="Subramanian S."/>
            <person name="Pinnaka A."/>
        </authorList>
    </citation>
    <scope>NUCLEOTIDE SEQUENCE [LARGE SCALE GENOMIC DNA]</scope>
    <source>
        <strain evidence="4 5">AK15</strain>
    </source>
</reference>
<dbReference type="RefSeq" id="WP_007464041.1">
    <property type="nucleotide sequence ID" value="NZ_AMZO01000006.1"/>
</dbReference>
<dbReference type="GO" id="GO:0010181">
    <property type="term" value="F:FMN binding"/>
    <property type="evidence" value="ECO:0007669"/>
    <property type="project" value="TreeGrafter"/>
</dbReference>
<dbReference type="GO" id="GO:0016491">
    <property type="term" value="F:oxidoreductase activity"/>
    <property type="evidence" value="ECO:0007669"/>
    <property type="project" value="InterPro"/>
</dbReference>
<dbReference type="PANTHER" id="PTHR30543:SF21">
    <property type="entry name" value="NAD(P)H-DEPENDENT FMN REDUCTASE LOT6"/>
    <property type="match status" value="1"/>
</dbReference>
<evidence type="ECO:0000259" key="3">
    <source>
        <dbReference type="Pfam" id="PF03358"/>
    </source>
</evidence>
<evidence type="ECO:0000256" key="2">
    <source>
        <dbReference type="ARBA" id="ARBA00022643"/>
    </source>
</evidence>
<feature type="domain" description="NADPH-dependent FMN reductase-like" evidence="3">
    <location>
        <begin position="1"/>
        <end position="135"/>
    </location>
</feature>